<dbReference type="AlphaFoldDB" id="A0A090LD78"/>
<dbReference type="PROSITE" id="PS50060">
    <property type="entry name" value="MAM_2"/>
    <property type="match status" value="1"/>
</dbReference>
<evidence type="ECO:0000259" key="1">
    <source>
        <dbReference type="PROSITE" id="PS50060"/>
    </source>
</evidence>
<feature type="domain" description="MAM" evidence="1">
    <location>
        <begin position="18"/>
        <end position="174"/>
    </location>
</feature>
<dbReference type="Gene3D" id="2.60.120.200">
    <property type="match status" value="1"/>
</dbReference>
<organism evidence="2">
    <name type="scientific">Strongyloides ratti</name>
    <name type="common">Parasitic roundworm</name>
    <dbReference type="NCBI Taxonomy" id="34506"/>
    <lineage>
        <taxon>Eukaryota</taxon>
        <taxon>Metazoa</taxon>
        <taxon>Ecdysozoa</taxon>
        <taxon>Nematoda</taxon>
        <taxon>Chromadorea</taxon>
        <taxon>Rhabditida</taxon>
        <taxon>Tylenchina</taxon>
        <taxon>Panagrolaimomorpha</taxon>
        <taxon>Strongyloidoidea</taxon>
        <taxon>Strongyloididae</taxon>
        <taxon>Strongyloides</taxon>
    </lineage>
</organism>
<keyword evidence="2" id="KW-0430">Lectin</keyword>
<evidence type="ECO:0000313" key="5">
    <source>
        <dbReference type="WormBase" id="SRAE_2000237700"/>
    </source>
</evidence>
<dbReference type="InterPro" id="IPR013320">
    <property type="entry name" value="ConA-like_dom_sf"/>
</dbReference>
<dbReference type="WBParaSite" id="SRAE_2000237700.1">
    <property type="protein sequence ID" value="SRAE_2000237700.1"/>
    <property type="gene ID" value="WBGene00262587"/>
</dbReference>
<dbReference type="InterPro" id="IPR000998">
    <property type="entry name" value="MAM_dom"/>
</dbReference>
<gene>
    <name evidence="2 4 5" type="ORF">SRAE_2000237700</name>
</gene>
<dbReference type="SMART" id="SM00137">
    <property type="entry name" value="MAM"/>
    <property type="match status" value="1"/>
</dbReference>
<reference evidence="2 3" key="1">
    <citation type="submission" date="2014-09" db="EMBL/GenBank/DDBJ databases">
        <authorList>
            <person name="Martin A.A."/>
        </authorList>
    </citation>
    <scope>NUCLEOTIDE SEQUENCE</scope>
    <source>
        <strain evidence="3">ED321</strain>
        <strain evidence="2">ED321 Heterogonic</strain>
    </source>
</reference>
<dbReference type="Proteomes" id="UP000035682">
    <property type="component" value="Unplaced"/>
</dbReference>
<reference evidence="4" key="2">
    <citation type="submission" date="2020-12" db="UniProtKB">
        <authorList>
            <consortium name="WormBaseParasite"/>
        </authorList>
    </citation>
    <scope>IDENTIFICATION</scope>
</reference>
<evidence type="ECO:0000313" key="3">
    <source>
        <dbReference type="Proteomes" id="UP000035682"/>
    </source>
</evidence>
<dbReference type="WormBase" id="SRAE_2000237700">
    <property type="protein sequence ID" value="SRP11999"/>
    <property type="gene ID" value="WBGene00262587"/>
</dbReference>
<name>A0A090LD78_STRRB</name>
<dbReference type="Pfam" id="PF00629">
    <property type="entry name" value="MAM"/>
    <property type="match status" value="1"/>
</dbReference>
<dbReference type="GeneID" id="36380081"/>
<dbReference type="SUPFAM" id="SSF49899">
    <property type="entry name" value="Concanavalin A-like lectins/glucanases"/>
    <property type="match status" value="1"/>
</dbReference>
<accession>A0A090LD78</accession>
<dbReference type="CTD" id="36380081"/>
<evidence type="ECO:0000313" key="2">
    <source>
        <dbReference type="EMBL" id="CEF67716.1"/>
    </source>
</evidence>
<dbReference type="RefSeq" id="XP_024506916.1">
    <property type="nucleotide sequence ID" value="XM_024653439.1"/>
</dbReference>
<dbReference type="OrthoDB" id="5807587at2759"/>
<sequence>MTTEGTNELKNNIDNSLNYCDFENNDLCGWISLKDYWKITQNVELDAIHSISTSPTGVGNFIYIQKDPSIDEPGYLISPEITSTQFSHITIQFYYRKNSISPIIDICVTKGDITKLRCLESISDKGPQQWIFKNIRIPDQIEPFKIVFRVRNMKSIMDVVAIDQINIENIQTTKNGIRGIKPQKNNDIENVSTKNDKKLTNLNIKNEMESEEKSNNYLKKNSKTPQSFNFNVGEFPSFAQGVDIFRPNEETSRGCVAVRCSFMKNSCLWSLDNGWKRIDGNLAIEKIGSESITSGLFLVPLASFFEFDLWMSNSAMVSITQTYDNHEEILFSQKGMSSNGWHRFRIPLQAGFVPSTISIKAIINKNDFVTISNVKLVNSNGEEISCETVQTEPQQKISVQQIINKKQLINNYNKGSLQRDQPILARLNGMPVILPTPITMTPIKPLRYNNFERLTSLQQTNLIHENTKIIKPRIYPSSLKTTTPSPKNDLSNLFKFTQQIPGEWQQKIINSIIPGTNVDNKDVSEQKINNKQTLNIGKLLSSIGGQPLLENQLKHLAQKFGFTGINDPRAIELFQKFVNNPMVNQRMSELINNEISKNKNDLVNVKTGVSPIIPINANVKDFEKGFKEKLMNDNLKDSLKDQEINSEIIKKFAKFIELPTSNKNDQQPFTRNNLDFIVHNALSHSDSSF</sequence>
<dbReference type="GO" id="GO:0016020">
    <property type="term" value="C:membrane"/>
    <property type="evidence" value="ECO:0007669"/>
    <property type="project" value="InterPro"/>
</dbReference>
<dbReference type="EMBL" id="LN609529">
    <property type="protein sequence ID" value="CEF67716.1"/>
    <property type="molecule type" value="Genomic_DNA"/>
</dbReference>
<protein>
    <submittedName>
        <fullName evidence="2 4">MAM domain and Concanavalin A-like lectin/glucanases superfamily domain-containing protein</fullName>
    </submittedName>
</protein>
<evidence type="ECO:0000313" key="4">
    <source>
        <dbReference type="WBParaSite" id="SRAE_2000237700.1"/>
    </source>
</evidence>
<proteinExistence type="predicted"/>
<dbReference type="OMA" id="WMSENAL"/>
<keyword evidence="3" id="KW-1185">Reference proteome</keyword>
<dbReference type="GO" id="GO:0030246">
    <property type="term" value="F:carbohydrate binding"/>
    <property type="evidence" value="ECO:0007669"/>
    <property type="project" value="UniProtKB-KW"/>
</dbReference>